<dbReference type="GO" id="GO:0051287">
    <property type="term" value="F:NAD binding"/>
    <property type="evidence" value="ECO:0007669"/>
    <property type="project" value="InterPro"/>
</dbReference>
<dbReference type="GO" id="GO:0047545">
    <property type="term" value="F:(S)-2-hydroxyglutarate dehydrogenase activity"/>
    <property type="evidence" value="ECO:0007669"/>
    <property type="project" value="UniProtKB-ARBA"/>
</dbReference>
<evidence type="ECO:0000313" key="8">
    <source>
        <dbReference type="EMBL" id="ADK67145.1"/>
    </source>
</evidence>
<dbReference type="Gene3D" id="3.40.50.720">
    <property type="entry name" value="NAD(P)-binding Rossmann-like Domain"/>
    <property type="match status" value="2"/>
</dbReference>
<evidence type="ECO:0000256" key="4">
    <source>
        <dbReference type="ARBA" id="ARBA00023027"/>
    </source>
</evidence>
<dbReference type="InterPro" id="IPR006139">
    <property type="entry name" value="D-isomer_2_OHA_DH_cat_dom"/>
</dbReference>
<evidence type="ECO:0000256" key="5">
    <source>
        <dbReference type="RuleBase" id="RU003719"/>
    </source>
</evidence>
<dbReference type="SUPFAM" id="SSF52283">
    <property type="entry name" value="Formate/glycerate dehydrogenase catalytic domain-like"/>
    <property type="match status" value="1"/>
</dbReference>
<keyword evidence="4" id="KW-0520">NAD</keyword>
<proteinExistence type="inferred from homology"/>
<dbReference type="Proteomes" id="UP000000333">
    <property type="component" value="Chromosome"/>
</dbReference>
<dbReference type="HOGENOM" id="CLU_019796_1_3_11"/>
<dbReference type="FunFam" id="3.40.50.720:FF:000041">
    <property type="entry name" value="D-3-phosphoglycerate dehydrogenase"/>
    <property type="match status" value="1"/>
</dbReference>
<evidence type="ECO:0000256" key="2">
    <source>
        <dbReference type="ARBA" id="ARBA00022605"/>
    </source>
</evidence>
<feature type="domain" description="D-isomer specific 2-hydroxyacid dehydrogenase catalytic" evidence="6">
    <location>
        <begin position="19"/>
        <end position="317"/>
    </location>
</feature>
<dbReference type="GeneID" id="78511494"/>
<dbReference type="EMBL" id="CP002106">
    <property type="protein sequence ID" value="ADK67145.1"/>
    <property type="molecule type" value="Genomic_DNA"/>
</dbReference>
<dbReference type="PANTHER" id="PTHR42789">
    <property type="entry name" value="D-ISOMER SPECIFIC 2-HYDROXYACID DEHYDROGENASE FAMILY PROTEIN (AFU_ORTHOLOGUE AFUA_6G10090)"/>
    <property type="match status" value="1"/>
</dbReference>
<dbReference type="KEGG" id="ols:Olsu_0010"/>
<dbReference type="PROSITE" id="PS00670">
    <property type="entry name" value="D_2_HYDROXYACID_DH_2"/>
    <property type="match status" value="1"/>
</dbReference>
<feature type="domain" description="D-isomer specific 2-hydroxyacid dehydrogenase NAD-binding" evidence="7">
    <location>
        <begin position="115"/>
        <end position="286"/>
    </location>
</feature>
<dbReference type="Pfam" id="PF02826">
    <property type="entry name" value="2-Hacid_dh_C"/>
    <property type="match status" value="1"/>
</dbReference>
<gene>
    <name evidence="8" type="ordered locus">Olsu_0010</name>
</gene>
<dbReference type="InterPro" id="IPR036291">
    <property type="entry name" value="NAD(P)-bd_dom_sf"/>
</dbReference>
<sequence length="348" mass="38147">MGANWVVCSTAVTFGRSAKEPVQRLESAGCEVRLNPYGRPLDKKEMYEFARDADAIILGNDDLPASVIKRLKKLKIIARYGVGFDGVDISEARERGIEVTYAPAANREETADFTLGLILDLERHISQMVIDTRAGLWNKRTGTSLYGKTIGIIGVGQIGTAVARRAMGFGMDILGYDIEQRNEATVYGVVYTTLNDLLRRSDVITIHLPLDDSTRNLIGSRELRLVKSGSILINTARAGIVKHGALDHALQTGALAGFAIDVFSKEPPEHQPYYDYENVLVTPHIAGNTYESSLRMGNVVVDNVLAVKDGAQPPDPVTPQHLYESMLSMGVKAMFGRDKRVPQQALCD</sequence>
<organism evidence="8 9">
    <name type="scientific">Olsenella uli (strain ATCC 49627 / DSM 7084 / CCUG 31166 / CIP 109912 / JCM 12494 / LMG 11480 / NCIMB 702895 / VPI D76D-27C)</name>
    <name type="common">Lactobacillus uli</name>
    <dbReference type="NCBI Taxonomy" id="633147"/>
    <lineage>
        <taxon>Bacteria</taxon>
        <taxon>Bacillati</taxon>
        <taxon>Actinomycetota</taxon>
        <taxon>Coriobacteriia</taxon>
        <taxon>Coriobacteriales</taxon>
        <taxon>Atopobiaceae</taxon>
        <taxon>Olsenella</taxon>
    </lineage>
</organism>
<dbReference type="InterPro" id="IPR029752">
    <property type="entry name" value="D-isomer_DH_CS1"/>
</dbReference>
<dbReference type="PANTHER" id="PTHR42789:SF1">
    <property type="entry name" value="D-ISOMER SPECIFIC 2-HYDROXYACID DEHYDROGENASE FAMILY PROTEIN (AFU_ORTHOLOGUE AFUA_6G10090)"/>
    <property type="match status" value="1"/>
</dbReference>
<dbReference type="InterPro" id="IPR006140">
    <property type="entry name" value="D-isomer_DH_NAD-bd"/>
</dbReference>
<dbReference type="eggNOG" id="COG1052">
    <property type="taxonomic scope" value="Bacteria"/>
</dbReference>
<dbReference type="Pfam" id="PF00389">
    <property type="entry name" value="2-Hacid_dh"/>
    <property type="match status" value="1"/>
</dbReference>
<evidence type="ECO:0000259" key="7">
    <source>
        <dbReference type="Pfam" id="PF02826"/>
    </source>
</evidence>
<dbReference type="STRING" id="633147.Olsu_0010"/>
<reference evidence="8 9" key="1">
    <citation type="journal article" date="2010" name="Stand. Genomic Sci.">
        <title>Complete genome sequence of Olsenella uli type strain (VPI D76D-27C).</title>
        <authorList>
            <person name="Goker M."/>
            <person name="Held B."/>
            <person name="Lucas S."/>
            <person name="Nolan M."/>
            <person name="Yasawong M."/>
            <person name="Glavina Del Rio T."/>
            <person name="Tice H."/>
            <person name="Cheng J.F."/>
            <person name="Bruce D."/>
            <person name="Detter J.C."/>
            <person name="Tapia R."/>
            <person name="Han C."/>
            <person name="Goodwin L."/>
            <person name="Pitluck S."/>
            <person name="Liolios K."/>
            <person name="Ivanova N."/>
            <person name="Mavromatis K."/>
            <person name="Mikhailova N."/>
            <person name="Pati A."/>
            <person name="Chen A."/>
            <person name="Palaniappan K."/>
            <person name="Land M."/>
            <person name="Hauser L."/>
            <person name="Chang Y.J."/>
            <person name="Jeffries C.D."/>
            <person name="Rohde M."/>
            <person name="Sikorski J."/>
            <person name="Pukall R."/>
            <person name="Woyke T."/>
            <person name="Bristow J."/>
            <person name="Eisen J.A."/>
            <person name="Markowitz V."/>
            <person name="Hugenholtz P."/>
            <person name="Kyrpides N.C."/>
            <person name="Klenk H.P."/>
            <person name="Lapidus A."/>
        </authorList>
    </citation>
    <scope>NUCLEOTIDE SEQUENCE [LARGE SCALE GENOMIC DNA]</scope>
    <source>
        <strain evidence="9">ATCC 49627 / DSM 7084 / CIP 109912 / JCM 12494 / NCIMB 702895 / VPI D76D-27C</strain>
    </source>
</reference>
<comment type="similarity">
    <text evidence="1 5">Belongs to the D-isomer specific 2-hydroxyacid dehydrogenase family.</text>
</comment>
<dbReference type="OrthoDB" id="9793626at2"/>
<dbReference type="AlphaFoldDB" id="E1QXN1"/>
<evidence type="ECO:0000259" key="6">
    <source>
        <dbReference type="Pfam" id="PF00389"/>
    </source>
</evidence>
<accession>E1QXN1</accession>
<dbReference type="GO" id="GO:0004617">
    <property type="term" value="F:phosphoglycerate dehydrogenase activity"/>
    <property type="evidence" value="ECO:0007669"/>
    <property type="project" value="UniProtKB-ARBA"/>
</dbReference>
<evidence type="ECO:0000313" key="9">
    <source>
        <dbReference type="Proteomes" id="UP000000333"/>
    </source>
</evidence>
<name>E1QXN1_OLSUV</name>
<dbReference type="PROSITE" id="PS00065">
    <property type="entry name" value="D_2_HYDROXYACID_DH_1"/>
    <property type="match status" value="1"/>
</dbReference>
<dbReference type="SUPFAM" id="SSF51735">
    <property type="entry name" value="NAD(P)-binding Rossmann-fold domains"/>
    <property type="match status" value="1"/>
</dbReference>
<dbReference type="RefSeq" id="WP_013250897.1">
    <property type="nucleotide sequence ID" value="NC_014363.1"/>
</dbReference>
<keyword evidence="2" id="KW-0028">Amino-acid biosynthesis</keyword>
<dbReference type="InterPro" id="IPR050857">
    <property type="entry name" value="D-2-hydroxyacid_DH"/>
</dbReference>
<dbReference type="CDD" id="cd12172">
    <property type="entry name" value="PGDH_like_2"/>
    <property type="match status" value="1"/>
</dbReference>
<protein>
    <submittedName>
        <fullName evidence="8">D-isomer specific 2-hydroxyacid dehydrogenase NAD-binding protein</fullName>
    </submittedName>
</protein>
<keyword evidence="3 5" id="KW-0560">Oxidoreductase</keyword>
<keyword evidence="9" id="KW-1185">Reference proteome</keyword>
<dbReference type="InterPro" id="IPR029753">
    <property type="entry name" value="D-isomer_DH_CS"/>
</dbReference>
<dbReference type="GO" id="GO:0006564">
    <property type="term" value="P:L-serine biosynthetic process"/>
    <property type="evidence" value="ECO:0007669"/>
    <property type="project" value="UniProtKB-ARBA"/>
</dbReference>
<evidence type="ECO:0000256" key="1">
    <source>
        <dbReference type="ARBA" id="ARBA00005854"/>
    </source>
</evidence>
<evidence type="ECO:0000256" key="3">
    <source>
        <dbReference type="ARBA" id="ARBA00023002"/>
    </source>
</evidence>